<organism evidence="2 3">
    <name type="scientific">Panicum miliaceum</name>
    <name type="common">Proso millet</name>
    <name type="synonym">Broomcorn millet</name>
    <dbReference type="NCBI Taxonomy" id="4540"/>
    <lineage>
        <taxon>Eukaryota</taxon>
        <taxon>Viridiplantae</taxon>
        <taxon>Streptophyta</taxon>
        <taxon>Embryophyta</taxon>
        <taxon>Tracheophyta</taxon>
        <taxon>Spermatophyta</taxon>
        <taxon>Magnoliopsida</taxon>
        <taxon>Liliopsida</taxon>
        <taxon>Poales</taxon>
        <taxon>Poaceae</taxon>
        <taxon>PACMAD clade</taxon>
        <taxon>Panicoideae</taxon>
        <taxon>Panicodae</taxon>
        <taxon>Paniceae</taxon>
        <taxon>Panicinae</taxon>
        <taxon>Panicum</taxon>
        <taxon>Panicum sect. Panicum</taxon>
    </lineage>
</organism>
<comment type="caution">
    <text evidence="2">The sequence shown here is derived from an EMBL/GenBank/DDBJ whole genome shotgun (WGS) entry which is preliminary data.</text>
</comment>
<protein>
    <submittedName>
        <fullName evidence="2">NPKL2</fullName>
    </submittedName>
</protein>
<proteinExistence type="predicted"/>
<reference evidence="3" key="1">
    <citation type="journal article" date="2019" name="Nat. Commun.">
        <title>The genome of broomcorn millet.</title>
        <authorList>
            <person name="Zou C."/>
            <person name="Miki D."/>
            <person name="Li D."/>
            <person name="Tang Q."/>
            <person name="Xiao L."/>
            <person name="Rajput S."/>
            <person name="Deng P."/>
            <person name="Jia W."/>
            <person name="Huang R."/>
            <person name="Zhang M."/>
            <person name="Sun Y."/>
            <person name="Hu J."/>
            <person name="Fu X."/>
            <person name="Schnable P.S."/>
            <person name="Li F."/>
            <person name="Zhang H."/>
            <person name="Feng B."/>
            <person name="Zhu X."/>
            <person name="Liu R."/>
            <person name="Schnable J.C."/>
            <person name="Zhu J.-K."/>
            <person name="Zhang H."/>
        </authorList>
    </citation>
    <scope>NUCLEOTIDE SEQUENCE [LARGE SCALE GENOMIC DNA]</scope>
</reference>
<keyword evidence="3" id="KW-1185">Reference proteome</keyword>
<evidence type="ECO:0000313" key="2">
    <source>
        <dbReference type="EMBL" id="RLN07940.1"/>
    </source>
</evidence>
<dbReference type="AlphaFoldDB" id="A0A3L6RRE3"/>
<evidence type="ECO:0000256" key="1">
    <source>
        <dbReference type="SAM" id="MobiDB-lite"/>
    </source>
</evidence>
<gene>
    <name evidence="2" type="ORF">C2845_PM11G17110</name>
</gene>
<dbReference type="Proteomes" id="UP000275267">
    <property type="component" value="Unassembled WGS sequence"/>
</dbReference>
<evidence type="ECO:0000313" key="3">
    <source>
        <dbReference type="Proteomes" id="UP000275267"/>
    </source>
</evidence>
<accession>A0A3L6RRE3</accession>
<feature type="region of interest" description="Disordered" evidence="1">
    <location>
        <begin position="118"/>
        <end position="141"/>
    </location>
</feature>
<name>A0A3L6RRE3_PANMI</name>
<sequence length="205" mass="22040">MLRCGYLEARAQLLPAGQSPGGGMPLLPRGGPHASLLHPVAPRCMLSTLRCGCGGISESLLRNLVRTEAERASHHATRQYADTEHGRSRSDVLLRLRYLLVDTHPHAGPWRVRCGGVARPPTRPRARSSLSIPPPRAPPVRSSCGARGGILSALRSPHILPCLGFRANAGADCQLFLEFVPGSGNVRLGMKKKLDPRKEGAFGWG</sequence>
<dbReference type="EMBL" id="PQIB02000007">
    <property type="protein sequence ID" value="RLN07940.1"/>
    <property type="molecule type" value="Genomic_DNA"/>
</dbReference>